<protein>
    <recommendedName>
        <fullName evidence="1">(S)-ureidoglycine aminohydrolase cupin domain-containing protein</fullName>
    </recommendedName>
</protein>
<feature type="domain" description="(S)-ureidoglycine aminohydrolase cupin" evidence="1">
    <location>
        <begin position="22"/>
        <end position="67"/>
    </location>
</feature>
<reference evidence="2 3" key="1">
    <citation type="journal article" date="2015" name="Nature">
        <title>rRNA introns, odd ribosomes, and small enigmatic genomes across a large radiation of phyla.</title>
        <authorList>
            <person name="Brown C.T."/>
            <person name="Hug L.A."/>
            <person name="Thomas B.C."/>
            <person name="Sharon I."/>
            <person name="Castelle C.J."/>
            <person name="Singh A."/>
            <person name="Wilkins M.J."/>
            <person name="Williams K.H."/>
            <person name="Banfield J.F."/>
        </authorList>
    </citation>
    <scope>NUCLEOTIDE SEQUENCE [LARGE SCALE GENOMIC DNA]</scope>
</reference>
<dbReference type="Pfam" id="PF05899">
    <property type="entry name" value="Cupin_3"/>
    <property type="match status" value="1"/>
</dbReference>
<sequence>MDEPDISGAVAKINGRYPEKGFAVNEQSKELVYILSGNGIIFTQSNKQSFAPGDVVFINKNEQFAWQGTFSMFMVTTPKFDPEQHIIKDNP</sequence>
<evidence type="ECO:0000313" key="3">
    <source>
        <dbReference type="Proteomes" id="UP000034212"/>
    </source>
</evidence>
<proteinExistence type="predicted"/>
<evidence type="ECO:0000313" key="2">
    <source>
        <dbReference type="EMBL" id="KKU81113.1"/>
    </source>
</evidence>
<dbReference type="InterPro" id="IPR011051">
    <property type="entry name" value="RmlC_Cupin_sf"/>
</dbReference>
<dbReference type="AlphaFoldDB" id="A0A0G1VSK3"/>
<dbReference type="InterPro" id="IPR014710">
    <property type="entry name" value="RmlC-like_jellyroll"/>
</dbReference>
<organism evidence="2 3">
    <name type="scientific">Candidatus Gottesmanbacteria bacterium GW2011_GWA1_47_8</name>
    <dbReference type="NCBI Taxonomy" id="1618438"/>
    <lineage>
        <taxon>Bacteria</taxon>
        <taxon>Candidatus Gottesmaniibacteriota</taxon>
    </lineage>
</organism>
<dbReference type="Gene3D" id="2.60.120.10">
    <property type="entry name" value="Jelly Rolls"/>
    <property type="match status" value="1"/>
</dbReference>
<accession>A0A0G1VSK3</accession>
<comment type="caution">
    <text evidence="2">The sequence shown here is derived from an EMBL/GenBank/DDBJ whole genome shotgun (WGS) entry which is preliminary data.</text>
</comment>
<name>A0A0G1VSK3_9BACT</name>
<dbReference type="Proteomes" id="UP000034212">
    <property type="component" value="Unassembled WGS sequence"/>
</dbReference>
<dbReference type="InterPro" id="IPR008579">
    <property type="entry name" value="UGlyAH_Cupin_dom"/>
</dbReference>
<gene>
    <name evidence="2" type="ORF">UY08_C0002G0026</name>
</gene>
<dbReference type="SUPFAM" id="SSF51182">
    <property type="entry name" value="RmlC-like cupins"/>
    <property type="match status" value="1"/>
</dbReference>
<dbReference type="EMBL" id="LCOQ01000002">
    <property type="protein sequence ID" value="KKU81113.1"/>
    <property type="molecule type" value="Genomic_DNA"/>
</dbReference>
<evidence type="ECO:0000259" key="1">
    <source>
        <dbReference type="Pfam" id="PF05899"/>
    </source>
</evidence>